<evidence type="ECO:0000256" key="1">
    <source>
        <dbReference type="SAM" id="MobiDB-lite"/>
    </source>
</evidence>
<sequence length="102" mass="11562">MAVTMGSCYVEERLGEKTYTRRHEIESSSAAGFIMDINYFFLPPAKRLMVPLVYNHDKPNYKSPNDSVIAERAKLEESKKEAMKPANEGGGEKRDEAPHEAR</sequence>
<keyword evidence="3" id="KW-1185">Reference proteome</keyword>
<proteinExistence type="predicted"/>
<protein>
    <submittedName>
        <fullName evidence="2">Uncharacterized protein</fullName>
    </submittedName>
</protein>
<accession>A0AAV2CDX2</accession>
<feature type="region of interest" description="Disordered" evidence="1">
    <location>
        <begin position="58"/>
        <end position="102"/>
    </location>
</feature>
<gene>
    <name evidence="2" type="ORF">LTRI10_LOCUS2497</name>
</gene>
<reference evidence="2 3" key="1">
    <citation type="submission" date="2024-04" db="EMBL/GenBank/DDBJ databases">
        <authorList>
            <person name="Fracassetti M."/>
        </authorList>
    </citation>
    <scope>NUCLEOTIDE SEQUENCE [LARGE SCALE GENOMIC DNA]</scope>
</reference>
<evidence type="ECO:0000313" key="2">
    <source>
        <dbReference type="EMBL" id="CAL1354700.1"/>
    </source>
</evidence>
<dbReference type="Proteomes" id="UP001497516">
    <property type="component" value="Chromosome 1"/>
</dbReference>
<dbReference type="AlphaFoldDB" id="A0AAV2CDX2"/>
<feature type="compositionally biased region" description="Basic and acidic residues" evidence="1">
    <location>
        <begin position="69"/>
        <end position="83"/>
    </location>
</feature>
<dbReference type="EMBL" id="OZ034813">
    <property type="protein sequence ID" value="CAL1354700.1"/>
    <property type="molecule type" value="Genomic_DNA"/>
</dbReference>
<evidence type="ECO:0000313" key="3">
    <source>
        <dbReference type="Proteomes" id="UP001497516"/>
    </source>
</evidence>
<feature type="compositionally biased region" description="Basic and acidic residues" evidence="1">
    <location>
        <begin position="90"/>
        <end position="102"/>
    </location>
</feature>
<name>A0AAV2CDX2_9ROSI</name>
<organism evidence="2 3">
    <name type="scientific">Linum trigynum</name>
    <dbReference type="NCBI Taxonomy" id="586398"/>
    <lineage>
        <taxon>Eukaryota</taxon>
        <taxon>Viridiplantae</taxon>
        <taxon>Streptophyta</taxon>
        <taxon>Embryophyta</taxon>
        <taxon>Tracheophyta</taxon>
        <taxon>Spermatophyta</taxon>
        <taxon>Magnoliopsida</taxon>
        <taxon>eudicotyledons</taxon>
        <taxon>Gunneridae</taxon>
        <taxon>Pentapetalae</taxon>
        <taxon>rosids</taxon>
        <taxon>fabids</taxon>
        <taxon>Malpighiales</taxon>
        <taxon>Linaceae</taxon>
        <taxon>Linum</taxon>
    </lineage>
</organism>